<keyword evidence="5" id="KW-0689">Ribosomal protein</keyword>
<keyword evidence="5" id="KW-0687">Ribonucleoprotein</keyword>
<dbReference type="PANTHER" id="PTHR43420:SF47">
    <property type="entry name" value="N-ACETYLTRANSFERASE DOMAIN-CONTAINING PROTEIN"/>
    <property type="match status" value="1"/>
</dbReference>
<evidence type="ECO:0000256" key="1">
    <source>
        <dbReference type="ARBA" id="ARBA00022679"/>
    </source>
</evidence>
<dbReference type="Proteomes" id="UP000029864">
    <property type="component" value="Unassembled WGS sequence"/>
</dbReference>
<keyword evidence="1" id="KW-0808">Transferase</keyword>
<organism evidence="4 6">
    <name type="scientific">Cryobacterium roopkundense</name>
    <dbReference type="NCBI Taxonomy" id="1001240"/>
    <lineage>
        <taxon>Bacteria</taxon>
        <taxon>Bacillati</taxon>
        <taxon>Actinomycetota</taxon>
        <taxon>Actinomycetes</taxon>
        <taxon>Micrococcales</taxon>
        <taxon>Microbacteriaceae</taxon>
        <taxon>Cryobacterium</taxon>
    </lineage>
</organism>
<dbReference type="InterPro" id="IPR016181">
    <property type="entry name" value="Acyl_CoA_acyltransferase"/>
</dbReference>
<dbReference type="STRING" id="1001240.GY21_01110"/>
<evidence type="ECO:0000313" key="6">
    <source>
        <dbReference type="Proteomes" id="UP000029864"/>
    </source>
</evidence>
<evidence type="ECO:0000313" key="5">
    <source>
        <dbReference type="EMBL" id="MBB5639564.1"/>
    </source>
</evidence>
<proteinExistence type="predicted"/>
<dbReference type="GO" id="GO:0016747">
    <property type="term" value="F:acyltransferase activity, transferring groups other than amino-acyl groups"/>
    <property type="evidence" value="ECO:0007669"/>
    <property type="project" value="InterPro"/>
</dbReference>
<keyword evidence="2" id="KW-0012">Acyltransferase</keyword>
<dbReference type="CDD" id="cd04301">
    <property type="entry name" value="NAT_SF"/>
    <property type="match status" value="2"/>
</dbReference>
<evidence type="ECO:0000256" key="2">
    <source>
        <dbReference type="ARBA" id="ARBA00023315"/>
    </source>
</evidence>
<dbReference type="InterPro" id="IPR050680">
    <property type="entry name" value="YpeA/RimI_acetyltransf"/>
</dbReference>
<dbReference type="PROSITE" id="PS51186">
    <property type="entry name" value="GNAT"/>
    <property type="match status" value="2"/>
</dbReference>
<dbReference type="RefSeq" id="WP_035834645.1">
    <property type="nucleotide sequence ID" value="NZ_JACHBQ010000001.1"/>
</dbReference>
<reference evidence="4 6" key="1">
    <citation type="submission" date="2014-08" db="EMBL/GenBank/DDBJ databases">
        <authorList>
            <person name="Sisinthy S."/>
        </authorList>
    </citation>
    <scope>NUCLEOTIDE SEQUENCE [LARGE SCALE GENOMIC DNA]</scope>
    <source>
        <strain evidence="4 6">RuG17</strain>
    </source>
</reference>
<sequence length="347" mass="38110">MVESVRPLSERVSAPFELVLPEHSDVALWRAATLQDIDQIWHLMQAMGRVDHPNYLATREEVADDFGFTFFDPAVDSLLGFSADGLLLAVGFVTLSPGQRTLVKSTVAGGVHPEWRARGIGRVLLEWQLGRARQQLASSQATLPGWIQSYADERAPQCHRLLERAGLTVARYFVELERVLADPIRDFELAGGIRLAPYAPDMSAAVHTAHDEAFADHWSSQPLSDETWNSFIAAETFRPDLSFVVYGTDADGHEHVAGYLLSTVSEDDWEGAGFSSSYIALVGVLREWRGRHIAQALLAAHLEASRAAGHQRATLDVDTDSPTGAVGLYTGMGFAAAHRELVFTVEF</sequence>
<dbReference type="eggNOG" id="COG0456">
    <property type="taxonomic scope" value="Bacteria"/>
</dbReference>
<dbReference type="EMBL" id="JPXF01000002">
    <property type="protein sequence ID" value="KGJ82398.1"/>
    <property type="molecule type" value="Genomic_DNA"/>
</dbReference>
<dbReference type="SUPFAM" id="SSF55729">
    <property type="entry name" value="Acyl-CoA N-acyltransferases (Nat)"/>
    <property type="match status" value="1"/>
</dbReference>
<dbReference type="Proteomes" id="UP000561726">
    <property type="component" value="Unassembled WGS sequence"/>
</dbReference>
<feature type="domain" description="N-acetyltransferase" evidence="3">
    <location>
        <begin position="193"/>
        <end position="347"/>
    </location>
</feature>
<dbReference type="Gene3D" id="3.40.630.30">
    <property type="match status" value="1"/>
</dbReference>
<evidence type="ECO:0000313" key="7">
    <source>
        <dbReference type="Proteomes" id="UP000561726"/>
    </source>
</evidence>
<feature type="domain" description="N-acetyltransferase" evidence="3">
    <location>
        <begin position="27"/>
        <end position="185"/>
    </location>
</feature>
<dbReference type="Pfam" id="PF00583">
    <property type="entry name" value="Acetyltransf_1"/>
    <property type="match status" value="1"/>
</dbReference>
<accession>A0A099JYB9</accession>
<gene>
    <name evidence="5" type="ORF">BJ997_000112</name>
    <name evidence="4" type="ORF">GY21_01110</name>
</gene>
<dbReference type="EMBL" id="JACHBQ010000001">
    <property type="protein sequence ID" value="MBB5639564.1"/>
    <property type="molecule type" value="Genomic_DNA"/>
</dbReference>
<dbReference type="GO" id="GO:0005840">
    <property type="term" value="C:ribosome"/>
    <property type="evidence" value="ECO:0007669"/>
    <property type="project" value="UniProtKB-KW"/>
</dbReference>
<name>A0A099JYB9_9MICO</name>
<evidence type="ECO:0000313" key="4">
    <source>
        <dbReference type="EMBL" id="KGJ82398.1"/>
    </source>
</evidence>
<evidence type="ECO:0000259" key="3">
    <source>
        <dbReference type="PROSITE" id="PS51186"/>
    </source>
</evidence>
<dbReference type="OrthoDB" id="9799092at2"/>
<dbReference type="InterPro" id="IPR000182">
    <property type="entry name" value="GNAT_dom"/>
</dbReference>
<keyword evidence="6" id="KW-1185">Reference proteome</keyword>
<dbReference type="PANTHER" id="PTHR43420">
    <property type="entry name" value="ACETYLTRANSFERASE"/>
    <property type="match status" value="1"/>
</dbReference>
<dbReference type="AlphaFoldDB" id="A0A099JYB9"/>
<protein>
    <submittedName>
        <fullName evidence="5">Ribosomal protein S18 acetylase RimI-like enzyme</fullName>
    </submittedName>
</protein>
<comment type="caution">
    <text evidence="4">The sequence shown here is derived from an EMBL/GenBank/DDBJ whole genome shotgun (WGS) entry which is preliminary data.</text>
</comment>
<reference evidence="5 7" key="2">
    <citation type="submission" date="2020-08" db="EMBL/GenBank/DDBJ databases">
        <title>Sequencing the genomes of 1000 actinobacteria strains.</title>
        <authorList>
            <person name="Klenk H.-P."/>
        </authorList>
    </citation>
    <scope>NUCLEOTIDE SEQUENCE [LARGE SCALE GENOMIC DNA]</scope>
    <source>
        <strain evidence="5 7">DSM 21065</strain>
    </source>
</reference>